<organism evidence="2 3">
    <name type="scientific">Frigoriglobus tundricola</name>
    <dbReference type="NCBI Taxonomy" id="2774151"/>
    <lineage>
        <taxon>Bacteria</taxon>
        <taxon>Pseudomonadati</taxon>
        <taxon>Planctomycetota</taxon>
        <taxon>Planctomycetia</taxon>
        <taxon>Gemmatales</taxon>
        <taxon>Gemmataceae</taxon>
        <taxon>Frigoriglobus</taxon>
    </lineage>
</organism>
<dbReference type="SUPFAM" id="SSF52540">
    <property type="entry name" value="P-loop containing nucleoside triphosphate hydrolases"/>
    <property type="match status" value="1"/>
</dbReference>
<evidence type="ECO:0000256" key="1">
    <source>
        <dbReference type="SAM" id="MobiDB-lite"/>
    </source>
</evidence>
<dbReference type="InterPro" id="IPR027417">
    <property type="entry name" value="P-loop_NTPase"/>
</dbReference>
<dbReference type="Gene3D" id="3.40.50.300">
    <property type="entry name" value="P-loop containing nucleotide triphosphate hydrolases"/>
    <property type="match status" value="1"/>
</dbReference>
<feature type="region of interest" description="Disordered" evidence="1">
    <location>
        <begin position="300"/>
        <end position="323"/>
    </location>
</feature>
<evidence type="ECO:0000313" key="2">
    <source>
        <dbReference type="EMBL" id="QJW94162.1"/>
    </source>
</evidence>
<accession>A0A6M5YMK3</accession>
<dbReference type="KEGG" id="ftj:FTUN_1681"/>
<dbReference type="Proteomes" id="UP000503447">
    <property type="component" value="Chromosome"/>
</dbReference>
<proteinExistence type="predicted"/>
<dbReference type="EMBL" id="CP053452">
    <property type="protein sequence ID" value="QJW94162.1"/>
    <property type="molecule type" value="Genomic_DNA"/>
</dbReference>
<dbReference type="AlphaFoldDB" id="A0A6M5YMK3"/>
<name>A0A6M5YMK3_9BACT</name>
<dbReference type="PANTHER" id="PTHR32114:SF2">
    <property type="entry name" value="ABC TRANSPORTER ABCH.3"/>
    <property type="match status" value="1"/>
</dbReference>
<reference evidence="3" key="1">
    <citation type="submission" date="2020-05" db="EMBL/GenBank/DDBJ databases">
        <title>Frigoriglobus tundricola gen. nov., sp. nov., a psychrotolerant cellulolytic planctomycete of the family Gemmataceae with two divergent copies of 16S rRNA gene.</title>
        <authorList>
            <person name="Kulichevskaya I.S."/>
            <person name="Ivanova A.A."/>
            <person name="Naumoff D.G."/>
            <person name="Beletsky A.V."/>
            <person name="Rijpstra W.I.C."/>
            <person name="Sinninghe Damste J.S."/>
            <person name="Mardanov A.V."/>
            <person name="Ravin N.V."/>
            <person name="Dedysh S.N."/>
        </authorList>
    </citation>
    <scope>NUCLEOTIDE SEQUENCE [LARGE SCALE GENOMIC DNA]</scope>
    <source>
        <strain evidence="3">PL17</strain>
    </source>
</reference>
<gene>
    <name evidence="2" type="ORF">FTUN_1681</name>
</gene>
<evidence type="ECO:0000313" key="3">
    <source>
        <dbReference type="Proteomes" id="UP000503447"/>
    </source>
</evidence>
<keyword evidence="3" id="KW-1185">Reference proteome</keyword>
<sequence>MAAEFSQRDLEGERACIERQLREAAARAAEGEQIRENHQRFEELERVLPSVSESLVLCARLVEHDADITRFSSELAAAMAARDSAAAAVADLRGRATACEGRAQNAGRETERLRERIDRDRRSLALADEVATLERKLRDIPTDLDVRLAAAEQSVREYGEQQRAAGERRSAAAGLLKAAEKRRRDFDSVTIGAECSRCGQPVSEEHARRERAELDDEVQCHRTERDATTHDETTATAALTAATTERDQLANVVRERNRVRDRFHDQRGVLAAQGICADAAVLRAEIEEHTRQAEGFDRAAADARGEKQEAEAAAAGQEATREQADARVATLTLRLTTATTRQATDAGRMDTLLDLLPSAWRDRVPAMTDADLHRELTDLDQLRTSDIRAQFLKLTEDATRRNEWGLRLTALDSAIEQVPTEARCSVPSAESLLKTTGERLASAKADHQSALGRNEQFRGHAERRRTLDEQHRALDLDCRLHDELADLLGAQRLQRDLVRTAEREIVRYANDTVRNLSRGDLTIELDDADDGPDRAFALRVRRAENPTPIGVVFLSGSQKFRVAVAVALAIGRFASRQARPLESVIIDEGFGSLDRDGLQAMGDELRNLQQCHSLRRLILVSHQEEFVARFPVGYRLEPGDGGTTAVRFRRECGAEV</sequence>
<dbReference type="PANTHER" id="PTHR32114">
    <property type="entry name" value="ABC TRANSPORTER ABCH.3"/>
    <property type="match status" value="1"/>
</dbReference>
<evidence type="ECO:0008006" key="4">
    <source>
        <dbReference type="Google" id="ProtNLM"/>
    </source>
</evidence>
<feature type="compositionally biased region" description="Basic and acidic residues" evidence="1">
    <location>
        <begin position="300"/>
        <end position="310"/>
    </location>
</feature>
<protein>
    <recommendedName>
        <fullName evidence="4">Exonuclease SbcC</fullName>
    </recommendedName>
</protein>